<dbReference type="AlphaFoldDB" id="A0A3N5CV94"/>
<name>A0A3N5CV94_9SPHN</name>
<evidence type="ECO:0000256" key="1">
    <source>
        <dbReference type="ARBA" id="ARBA00007274"/>
    </source>
</evidence>
<dbReference type="PANTHER" id="PTHR23416">
    <property type="entry name" value="SIALIC ACID SYNTHASE-RELATED"/>
    <property type="match status" value="1"/>
</dbReference>
<dbReference type="InterPro" id="IPR051159">
    <property type="entry name" value="Hexapeptide_acetyltransf"/>
</dbReference>
<sequence>MGGLSLRARTFLKEMGFADFTLRCLSFGVRVAALKLRLLWNNLRVLAWHKPAPFSTAFFGRMHFGLLPCRVEIGRDCGFGDGVTLAANDKAVIRIGDDTTINNGSIVVASDGVTIGNSVAIAEYVSIRDQEHGFSPGSGVRGQGYTTAPIVIGDCTWIGRGCYIAPGTVIGRDCIVGANSVVRGIFPDGVLIAGTPAKIRKRLTEATD</sequence>
<keyword evidence="4" id="KW-1185">Reference proteome</keyword>
<gene>
    <name evidence="3" type="ORF">EG799_02115</name>
</gene>
<organism evidence="3 4">
    <name type="scientific">Aurantiacibacter spongiae</name>
    <dbReference type="NCBI Taxonomy" id="2488860"/>
    <lineage>
        <taxon>Bacteria</taxon>
        <taxon>Pseudomonadati</taxon>
        <taxon>Pseudomonadota</taxon>
        <taxon>Alphaproteobacteria</taxon>
        <taxon>Sphingomonadales</taxon>
        <taxon>Erythrobacteraceae</taxon>
        <taxon>Aurantiacibacter</taxon>
    </lineage>
</organism>
<dbReference type="InterPro" id="IPR011004">
    <property type="entry name" value="Trimer_LpxA-like_sf"/>
</dbReference>
<evidence type="ECO:0000256" key="2">
    <source>
        <dbReference type="ARBA" id="ARBA00022679"/>
    </source>
</evidence>
<dbReference type="SUPFAM" id="SSF51161">
    <property type="entry name" value="Trimeric LpxA-like enzymes"/>
    <property type="match status" value="1"/>
</dbReference>
<dbReference type="Gene3D" id="2.160.10.10">
    <property type="entry name" value="Hexapeptide repeat proteins"/>
    <property type="match status" value="1"/>
</dbReference>
<protein>
    <submittedName>
        <fullName evidence="3">Acyltransferase</fullName>
    </submittedName>
</protein>
<dbReference type="GO" id="GO:0008374">
    <property type="term" value="F:O-acyltransferase activity"/>
    <property type="evidence" value="ECO:0007669"/>
    <property type="project" value="TreeGrafter"/>
</dbReference>
<proteinExistence type="inferred from homology"/>
<keyword evidence="2 3" id="KW-0808">Transferase</keyword>
<dbReference type="PANTHER" id="PTHR23416:SF23">
    <property type="entry name" value="ACETYLTRANSFERASE C18B11.09C-RELATED"/>
    <property type="match status" value="1"/>
</dbReference>
<dbReference type="EMBL" id="RPFZ01000001">
    <property type="protein sequence ID" value="RPF70549.1"/>
    <property type="molecule type" value="Genomic_DNA"/>
</dbReference>
<dbReference type="GO" id="GO:0005829">
    <property type="term" value="C:cytosol"/>
    <property type="evidence" value="ECO:0007669"/>
    <property type="project" value="TreeGrafter"/>
</dbReference>
<dbReference type="OrthoDB" id="7433482at2"/>
<evidence type="ECO:0000313" key="3">
    <source>
        <dbReference type="EMBL" id="RPF70549.1"/>
    </source>
</evidence>
<dbReference type="Proteomes" id="UP000275232">
    <property type="component" value="Unassembled WGS sequence"/>
</dbReference>
<accession>A0A3N5CV94</accession>
<comment type="similarity">
    <text evidence="1">Belongs to the transferase hexapeptide repeat family.</text>
</comment>
<keyword evidence="3" id="KW-0012">Acyltransferase</keyword>
<dbReference type="CDD" id="cd04647">
    <property type="entry name" value="LbH_MAT_like"/>
    <property type="match status" value="1"/>
</dbReference>
<dbReference type="RefSeq" id="WP_123878128.1">
    <property type="nucleotide sequence ID" value="NZ_RPFZ01000001.1"/>
</dbReference>
<evidence type="ECO:0000313" key="4">
    <source>
        <dbReference type="Proteomes" id="UP000275232"/>
    </source>
</evidence>
<comment type="caution">
    <text evidence="3">The sequence shown here is derived from an EMBL/GenBank/DDBJ whole genome shotgun (WGS) entry which is preliminary data.</text>
</comment>
<reference evidence="3 4" key="1">
    <citation type="submission" date="2018-11" db="EMBL/GenBank/DDBJ databases">
        <title>Erythrobacter spongiae sp. nov., isolated from a marine sponge.</title>
        <authorList>
            <person name="Zhuang L."/>
            <person name="Luo L."/>
        </authorList>
    </citation>
    <scope>NUCLEOTIDE SEQUENCE [LARGE SCALE GENOMIC DNA]</scope>
    <source>
        <strain evidence="3 4">HN-E23</strain>
    </source>
</reference>
<dbReference type="InterPro" id="IPR001451">
    <property type="entry name" value="Hexapep"/>
</dbReference>
<dbReference type="Pfam" id="PF00132">
    <property type="entry name" value="Hexapep"/>
    <property type="match status" value="1"/>
</dbReference>